<feature type="region of interest" description="Disordered" evidence="1">
    <location>
        <begin position="22"/>
        <end position="50"/>
    </location>
</feature>
<dbReference type="EMBL" id="JAERRI010000010">
    <property type="protein sequence ID" value="MBL1091669.1"/>
    <property type="molecule type" value="Genomic_DNA"/>
</dbReference>
<keyword evidence="4" id="KW-1185">Reference proteome</keyword>
<accession>A0ABS1MV54</accession>
<feature type="compositionally biased region" description="Low complexity" evidence="1">
    <location>
        <begin position="41"/>
        <end position="50"/>
    </location>
</feature>
<evidence type="ECO:0000256" key="1">
    <source>
        <dbReference type="SAM" id="MobiDB-lite"/>
    </source>
</evidence>
<reference evidence="3 4" key="1">
    <citation type="submission" date="2021-01" db="EMBL/GenBank/DDBJ databases">
        <title>WGS of actinomycetes isolated from Thailand.</title>
        <authorList>
            <person name="Thawai C."/>
        </authorList>
    </citation>
    <scope>NUCLEOTIDE SEQUENCE [LARGE SCALE GENOMIC DNA]</scope>
    <source>
        <strain evidence="3 4">CH9-7</strain>
    </source>
</reference>
<evidence type="ECO:0000256" key="2">
    <source>
        <dbReference type="SAM" id="SignalP"/>
    </source>
</evidence>
<evidence type="ECO:0000313" key="4">
    <source>
        <dbReference type="Proteomes" id="UP000629371"/>
    </source>
</evidence>
<evidence type="ECO:0000313" key="3">
    <source>
        <dbReference type="EMBL" id="MBL1091669.1"/>
    </source>
</evidence>
<dbReference type="RefSeq" id="WP_201806342.1">
    <property type="nucleotide sequence ID" value="NZ_JAERRI010000010.1"/>
</dbReference>
<keyword evidence="2" id="KW-0732">Signal</keyword>
<dbReference type="SUPFAM" id="SSF50998">
    <property type="entry name" value="Quinoprotein alcohol dehydrogenase-like"/>
    <property type="match status" value="1"/>
</dbReference>
<organism evidence="3 4">
    <name type="scientific">Streptomyces siderophoricus</name>
    <dbReference type="NCBI Taxonomy" id="2802281"/>
    <lineage>
        <taxon>Bacteria</taxon>
        <taxon>Bacillati</taxon>
        <taxon>Actinomycetota</taxon>
        <taxon>Actinomycetes</taxon>
        <taxon>Kitasatosporales</taxon>
        <taxon>Streptomycetaceae</taxon>
        <taxon>Streptomyces</taxon>
    </lineage>
</organism>
<feature type="compositionally biased region" description="Gly residues" evidence="1">
    <location>
        <begin position="22"/>
        <end position="37"/>
    </location>
</feature>
<name>A0ABS1MV54_9ACTN</name>
<feature type="chain" id="PRO_5047486645" description="PQQ-binding-like beta-propeller repeat protein" evidence="2">
    <location>
        <begin position="20"/>
        <end position="439"/>
    </location>
</feature>
<evidence type="ECO:0008006" key="5">
    <source>
        <dbReference type="Google" id="ProtNLM"/>
    </source>
</evidence>
<sequence length="439" mass="45061">MRQRLAKVAVAVIATGSLAACGGGGAKGAPEASGGGKKPSAHASESAPAPSLKLKVPATYDTSRGWQLSGRQVGTYALLPKAGAVAVMTGTKSGYRVTVRDAVTGEVRWTGKTFKNLAEGEAPGIFVSTVGGKEYLVTWSRGEKGGDAVAKAKLVYAVDVYSADGSGDVVAPARHIEAPASDYGNGRIIDGGERLLIPETDKHIGALDVTTGKITTYDTGSVKAPDHCSSCSYGNEIVALTQHDPVVSNEGAGSFGVPGSWDSSGIAPAQADPATGAVWPSTGGNLIARWGQKNDGDHNVWAVLDSKTGQVQASAMCAKPFIGPAGDPDSALSPKGRYLVSEHLAFDLKSKKGYCFEESDSRKPLTFDAVTDDGIAYGTSLTKGSLTGTKAPVQLSLATGAPKALPDNSAVPIADFAGVGIFSHAEGNVPYLIVYRHKG</sequence>
<dbReference type="PROSITE" id="PS51257">
    <property type="entry name" value="PROKAR_LIPOPROTEIN"/>
    <property type="match status" value="1"/>
</dbReference>
<gene>
    <name evidence="3" type="ORF">JK360_20090</name>
</gene>
<proteinExistence type="predicted"/>
<dbReference type="Proteomes" id="UP000629371">
    <property type="component" value="Unassembled WGS sequence"/>
</dbReference>
<dbReference type="InterPro" id="IPR011047">
    <property type="entry name" value="Quinoprotein_ADH-like_sf"/>
</dbReference>
<feature type="signal peptide" evidence="2">
    <location>
        <begin position="1"/>
        <end position="19"/>
    </location>
</feature>
<protein>
    <recommendedName>
        <fullName evidence="5">PQQ-binding-like beta-propeller repeat protein</fullName>
    </recommendedName>
</protein>
<comment type="caution">
    <text evidence="3">The sequence shown here is derived from an EMBL/GenBank/DDBJ whole genome shotgun (WGS) entry which is preliminary data.</text>
</comment>